<name>A0AAV4CN36_9GAST</name>
<dbReference type="EMBL" id="BLXT01006765">
    <property type="protein sequence ID" value="GFO33227.1"/>
    <property type="molecule type" value="Genomic_DNA"/>
</dbReference>
<evidence type="ECO:0000256" key="1">
    <source>
        <dbReference type="SAM" id="MobiDB-lite"/>
    </source>
</evidence>
<feature type="region of interest" description="Disordered" evidence="1">
    <location>
        <begin position="1"/>
        <end position="32"/>
    </location>
</feature>
<evidence type="ECO:0000313" key="3">
    <source>
        <dbReference type="Proteomes" id="UP000735302"/>
    </source>
</evidence>
<comment type="caution">
    <text evidence="2">The sequence shown here is derived from an EMBL/GenBank/DDBJ whole genome shotgun (WGS) entry which is preliminary data.</text>
</comment>
<gene>
    <name evidence="2" type="ORF">PoB_005973200</name>
</gene>
<organism evidence="2 3">
    <name type="scientific">Plakobranchus ocellatus</name>
    <dbReference type="NCBI Taxonomy" id="259542"/>
    <lineage>
        <taxon>Eukaryota</taxon>
        <taxon>Metazoa</taxon>
        <taxon>Spiralia</taxon>
        <taxon>Lophotrochozoa</taxon>
        <taxon>Mollusca</taxon>
        <taxon>Gastropoda</taxon>
        <taxon>Heterobranchia</taxon>
        <taxon>Euthyneura</taxon>
        <taxon>Panpulmonata</taxon>
        <taxon>Sacoglossa</taxon>
        <taxon>Placobranchoidea</taxon>
        <taxon>Plakobranchidae</taxon>
        <taxon>Plakobranchus</taxon>
    </lineage>
</organism>
<proteinExistence type="predicted"/>
<keyword evidence="3" id="KW-1185">Reference proteome</keyword>
<reference evidence="2 3" key="1">
    <citation type="journal article" date="2021" name="Elife">
        <title>Chloroplast acquisition without the gene transfer in kleptoplastic sea slugs, Plakobranchus ocellatus.</title>
        <authorList>
            <person name="Maeda T."/>
            <person name="Takahashi S."/>
            <person name="Yoshida T."/>
            <person name="Shimamura S."/>
            <person name="Takaki Y."/>
            <person name="Nagai Y."/>
            <person name="Toyoda A."/>
            <person name="Suzuki Y."/>
            <person name="Arimoto A."/>
            <person name="Ishii H."/>
            <person name="Satoh N."/>
            <person name="Nishiyama T."/>
            <person name="Hasebe M."/>
            <person name="Maruyama T."/>
            <person name="Minagawa J."/>
            <person name="Obokata J."/>
            <person name="Shigenobu S."/>
        </authorList>
    </citation>
    <scope>NUCLEOTIDE SEQUENCE [LARGE SCALE GENOMIC DNA]</scope>
</reference>
<sequence>MANYLRMPNAKNNQDPTPGSPMLGQHGGESAHSSRVTNVIPYITNHASATSGDDSAHNSRVTNITPYITTHAWATNGDDSAQDSHVPRHTNTITTYITNYAWATSVGDSAHNSRMNTNTGTPYITTQTMRGLVAVEVDFG</sequence>
<dbReference type="AlphaFoldDB" id="A0AAV4CN36"/>
<evidence type="ECO:0000313" key="2">
    <source>
        <dbReference type="EMBL" id="GFO33227.1"/>
    </source>
</evidence>
<dbReference type="Proteomes" id="UP000735302">
    <property type="component" value="Unassembled WGS sequence"/>
</dbReference>
<protein>
    <submittedName>
        <fullName evidence="2">Uncharacterized protein</fullName>
    </submittedName>
</protein>
<accession>A0AAV4CN36</accession>